<dbReference type="EMBL" id="NEVH01000269">
    <property type="protein sequence ID" value="PNF43697.1"/>
    <property type="molecule type" value="Genomic_DNA"/>
</dbReference>
<dbReference type="Proteomes" id="UP000235965">
    <property type="component" value="Unassembled WGS sequence"/>
</dbReference>
<accession>A0A2J7RS90</accession>
<evidence type="ECO:0000313" key="2">
    <source>
        <dbReference type="Proteomes" id="UP000235965"/>
    </source>
</evidence>
<evidence type="ECO:0000313" key="1">
    <source>
        <dbReference type="EMBL" id="PNF43697.1"/>
    </source>
</evidence>
<proteinExistence type="predicted"/>
<comment type="caution">
    <text evidence="1">The sequence shown here is derived from an EMBL/GenBank/DDBJ whole genome shotgun (WGS) entry which is preliminary data.</text>
</comment>
<keyword evidence="2" id="KW-1185">Reference proteome</keyword>
<reference evidence="1 2" key="1">
    <citation type="submission" date="2017-12" db="EMBL/GenBank/DDBJ databases">
        <title>Hemimetabolous genomes reveal molecular basis of termite eusociality.</title>
        <authorList>
            <person name="Harrison M.C."/>
            <person name="Jongepier E."/>
            <person name="Robertson H.M."/>
            <person name="Arning N."/>
            <person name="Bitard-Feildel T."/>
            <person name="Chao H."/>
            <person name="Childers C.P."/>
            <person name="Dinh H."/>
            <person name="Doddapaneni H."/>
            <person name="Dugan S."/>
            <person name="Gowin J."/>
            <person name="Greiner C."/>
            <person name="Han Y."/>
            <person name="Hu H."/>
            <person name="Hughes D.S.T."/>
            <person name="Huylmans A.-K."/>
            <person name="Kemena C."/>
            <person name="Kremer L.P.M."/>
            <person name="Lee S.L."/>
            <person name="Lopez-Ezquerra A."/>
            <person name="Mallet L."/>
            <person name="Monroy-Kuhn J.M."/>
            <person name="Moser A."/>
            <person name="Murali S.C."/>
            <person name="Muzny D.M."/>
            <person name="Otani S."/>
            <person name="Piulachs M.-D."/>
            <person name="Poelchau M."/>
            <person name="Qu J."/>
            <person name="Schaub F."/>
            <person name="Wada-Katsumata A."/>
            <person name="Worley K.C."/>
            <person name="Xie Q."/>
            <person name="Ylla G."/>
            <person name="Poulsen M."/>
            <person name="Gibbs R.A."/>
            <person name="Schal C."/>
            <person name="Richards S."/>
            <person name="Belles X."/>
            <person name="Korb J."/>
            <person name="Bornberg-Bauer E."/>
        </authorList>
    </citation>
    <scope>NUCLEOTIDE SEQUENCE [LARGE SCALE GENOMIC DNA]</scope>
    <source>
        <tissue evidence="1">Whole body</tissue>
    </source>
</reference>
<gene>
    <name evidence="1" type="ORF">B7P43_G14612</name>
</gene>
<dbReference type="InParanoid" id="A0A2J7RS90"/>
<dbReference type="AlphaFoldDB" id="A0A2J7RS90"/>
<protein>
    <submittedName>
        <fullName evidence="1">Uncharacterized protein</fullName>
    </submittedName>
</protein>
<sequence length="49" mass="5745">MWKIFAVKVYHFSLYLFEKFLALVPLSLPPRLSFMTTFLATGLYNEVNS</sequence>
<organism evidence="1 2">
    <name type="scientific">Cryptotermes secundus</name>
    <dbReference type="NCBI Taxonomy" id="105785"/>
    <lineage>
        <taxon>Eukaryota</taxon>
        <taxon>Metazoa</taxon>
        <taxon>Ecdysozoa</taxon>
        <taxon>Arthropoda</taxon>
        <taxon>Hexapoda</taxon>
        <taxon>Insecta</taxon>
        <taxon>Pterygota</taxon>
        <taxon>Neoptera</taxon>
        <taxon>Polyneoptera</taxon>
        <taxon>Dictyoptera</taxon>
        <taxon>Blattodea</taxon>
        <taxon>Blattoidea</taxon>
        <taxon>Termitoidae</taxon>
        <taxon>Kalotermitidae</taxon>
        <taxon>Cryptotermitinae</taxon>
        <taxon>Cryptotermes</taxon>
    </lineage>
</organism>
<name>A0A2J7RS90_9NEOP</name>